<accession>A0A2U2PH96</accession>
<comment type="similarity">
    <text evidence="1">Belongs to the DinB family.</text>
</comment>
<dbReference type="PANTHER" id="PTHR37302">
    <property type="entry name" value="SLR1116 PROTEIN"/>
    <property type="match status" value="1"/>
</dbReference>
<evidence type="ECO:0000256" key="2">
    <source>
        <dbReference type="ARBA" id="ARBA00022723"/>
    </source>
</evidence>
<organism evidence="4 5">
    <name type="scientific">Pararcticibacter amylolyticus</name>
    <dbReference type="NCBI Taxonomy" id="2173175"/>
    <lineage>
        <taxon>Bacteria</taxon>
        <taxon>Pseudomonadati</taxon>
        <taxon>Bacteroidota</taxon>
        <taxon>Sphingobacteriia</taxon>
        <taxon>Sphingobacteriales</taxon>
        <taxon>Sphingobacteriaceae</taxon>
        <taxon>Pararcticibacter</taxon>
    </lineage>
</organism>
<dbReference type="GO" id="GO:0046872">
    <property type="term" value="F:metal ion binding"/>
    <property type="evidence" value="ECO:0007669"/>
    <property type="project" value="UniProtKB-KW"/>
</dbReference>
<protein>
    <submittedName>
        <fullName evidence="4">Damage-inducible protein DinB</fullName>
    </submittedName>
</protein>
<proteinExistence type="inferred from homology"/>
<name>A0A2U2PH96_9SPHI</name>
<dbReference type="RefSeq" id="WP_109415919.1">
    <property type="nucleotide sequence ID" value="NZ_QEAS01000008.1"/>
</dbReference>
<dbReference type="Proteomes" id="UP000245647">
    <property type="component" value="Unassembled WGS sequence"/>
</dbReference>
<dbReference type="AlphaFoldDB" id="A0A2U2PH96"/>
<reference evidence="4 5" key="1">
    <citation type="submission" date="2018-04" db="EMBL/GenBank/DDBJ databases">
        <title>Pedobacter chongqingensis sp. nov., isolated from a rottenly hemp rope.</title>
        <authorList>
            <person name="Cai Y."/>
        </authorList>
    </citation>
    <scope>NUCLEOTIDE SEQUENCE [LARGE SCALE GENOMIC DNA]</scope>
    <source>
        <strain evidence="4 5">FJ4-8</strain>
    </source>
</reference>
<dbReference type="PANTHER" id="PTHR37302:SF3">
    <property type="entry name" value="DAMAGE-INDUCIBLE PROTEIN DINB"/>
    <property type="match status" value="1"/>
</dbReference>
<evidence type="ECO:0000256" key="1">
    <source>
        <dbReference type="ARBA" id="ARBA00008635"/>
    </source>
</evidence>
<evidence type="ECO:0000256" key="3">
    <source>
        <dbReference type="PIRSR" id="PIRSR607837-1"/>
    </source>
</evidence>
<evidence type="ECO:0000313" key="4">
    <source>
        <dbReference type="EMBL" id="PWG80632.1"/>
    </source>
</evidence>
<gene>
    <name evidence="4" type="ORF">DDR33_11450</name>
</gene>
<feature type="binding site" evidence="3">
    <location>
        <position position="132"/>
    </location>
    <ligand>
        <name>a divalent metal cation</name>
        <dbReference type="ChEBI" id="CHEBI:60240"/>
    </ligand>
</feature>
<dbReference type="InterPro" id="IPR034660">
    <property type="entry name" value="DinB/YfiT-like"/>
</dbReference>
<feature type="binding site" evidence="3">
    <location>
        <position position="136"/>
    </location>
    <ligand>
        <name>a divalent metal cation</name>
        <dbReference type="ChEBI" id="CHEBI:60240"/>
    </ligand>
</feature>
<feature type="binding site" evidence="3">
    <location>
        <position position="49"/>
    </location>
    <ligand>
        <name>a divalent metal cation</name>
        <dbReference type="ChEBI" id="CHEBI:60240"/>
    </ligand>
</feature>
<evidence type="ECO:0000313" key="5">
    <source>
        <dbReference type="Proteomes" id="UP000245647"/>
    </source>
</evidence>
<dbReference type="Pfam" id="PF05163">
    <property type="entry name" value="DinB"/>
    <property type="match status" value="1"/>
</dbReference>
<dbReference type="OrthoDB" id="9811413at2"/>
<sequence>MLKQYFTDLAAYNSWADQKVMDWLSQITVEQWEQVNVSSFCSIKQTAVHIASAEKIWVDFWTKSADPVYLSATFTGTKNELTDIWKAASNDLEAYIKSHPEEDLMRSVSFIYPNGNTGQMPYYQTFAHVVNHSTYHRGQLVTLLRQAGYHQFSSVDLATYFVNKNVIDA</sequence>
<dbReference type="SUPFAM" id="SSF109854">
    <property type="entry name" value="DinB/YfiT-like putative metalloenzymes"/>
    <property type="match status" value="1"/>
</dbReference>
<dbReference type="Gene3D" id="1.20.120.450">
    <property type="entry name" value="dinb family like domain"/>
    <property type="match status" value="1"/>
</dbReference>
<dbReference type="EMBL" id="QEAS01000008">
    <property type="protein sequence ID" value="PWG80632.1"/>
    <property type="molecule type" value="Genomic_DNA"/>
</dbReference>
<comment type="caution">
    <text evidence="4">The sequence shown here is derived from an EMBL/GenBank/DDBJ whole genome shotgun (WGS) entry which is preliminary data.</text>
</comment>
<keyword evidence="5" id="KW-1185">Reference proteome</keyword>
<keyword evidence="2 3" id="KW-0479">Metal-binding</keyword>
<dbReference type="InterPro" id="IPR007837">
    <property type="entry name" value="DinB"/>
</dbReference>